<dbReference type="InterPro" id="IPR000731">
    <property type="entry name" value="SSD"/>
</dbReference>
<evidence type="ECO:0000256" key="16">
    <source>
        <dbReference type="ARBA" id="ARBA00023166"/>
    </source>
</evidence>
<feature type="region of interest" description="Disordered" evidence="20">
    <location>
        <begin position="609"/>
        <end position="646"/>
    </location>
</feature>
<evidence type="ECO:0000256" key="7">
    <source>
        <dbReference type="ARBA" id="ARBA00022574"/>
    </source>
</evidence>
<dbReference type="InterPro" id="IPR036322">
    <property type="entry name" value="WD40_repeat_dom_sf"/>
</dbReference>
<comment type="caution">
    <text evidence="23">The sequence shown here is derived from an EMBL/GenBank/DDBJ whole genome shotgun (WGS) entry which is preliminary data.</text>
</comment>
<evidence type="ECO:0000256" key="6">
    <source>
        <dbReference type="ARBA" id="ARBA00022548"/>
    </source>
</evidence>
<dbReference type="GO" id="GO:0032933">
    <property type="term" value="P:SREBP signaling pathway"/>
    <property type="evidence" value="ECO:0007669"/>
    <property type="project" value="InterPro"/>
</dbReference>
<evidence type="ECO:0000256" key="13">
    <source>
        <dbReference type="ARBA" id="ARBA00023098"/>
    </source>
</evidence>
<evidence type="ECO:0000256" key="14">
    <source>
        <dbReference type="ARBA" id="ARBA00023121"/>
    </source>
</evidence>
<dbReference type="GO" id="GO:0032936">
    <property type="term" value="C:SREBP-SCAP complex"/>
    <property type="evidence" value="ECO:0007669"/>
    <property type="project" value="TreeGrafter"/>
</dbReference>
<feature type="compositionally biased region" description="Basic and acidic residues" evidence="20">
    <location>
        <begin position="849"/>
        <end position="868"/>
    </location>
</feature>
<keyword evidence="12" id="KW-0333">Golgi apparatus</keyword>
<organism evidence="23 24">
    <name type="scientific">Chionoecetes opilio</name>
    <name type="common">Atlantic snow crab</name>
    <name type="synonym">Cancer opilio</name>
    <dbReference type="NCBI Taxonomy" id="41210"/>
    <lineage>
        <taxon>Eukaryota</taxon>
        <taxon>Metazoa</taxon>
        <taxon>Ecdysozoa</taxon>
        <taxon>Arthropoda</taxon>
        <taxon>Crustacea</taxon>
        <taxon>Multicrustacea</taxon>
        <taxon>Malacostraca</taxon>
        <taxon>Eumalacostraca</taxon>
        <taxon>Eucarida</taxon>
        <taxon>Decapoda</taxon>
        <taxon>Pleocyemata</taxon>
        <taxon>Brachyura</taxon>
        <taxon>Eubrachyura</taxon>
        <taxon>Majoidea</taxon>
        <taxon>Majidae</taxon>
        <taxon>Chionoecetes</taxon>
    </lineage>
</organism>
<evidence type="ECO:0000256" key="5">
    <source>
        <dbReference type="ARBA" id="ARBA00019541"/>
    </source>
</evidence>
<evidence type="ECO:0000256" key="11">
    <source>
        <dbReference type="ARBA" id="ARBA00022989"/>
    </source>
</evidence>
<dbReference type="OrthoDB" id="361494at2759"/>
<evidence type="ECO:0000313" key="24">
    <source>
        <dbReference type="Proteomes" id="UP000770661"/>
    </source>
</evidence>
<dbReference type="Pfam" id="PF24006">
    <property type="entry name" value="SCAP_N"/>
    <property type="match status" value="1"/>
</dbReference>
<feature type="transmembrane region" description="Helical" evidence="21">
    <location>
        <begin position="289"/>
        <end position="311"/>
    </location>
</feature>
<proteinExistence type="inferred from homology"/>
<dbReference type="GO" id="GO:0005789">
    <property type="term" value="C:endoplasmic reticulum membrane"/>
    <property type="evidence" value="ECO:0007669"/>
    <property type="project" value="UniProtKB-SubCell"/>
</dbReference>
<dbReference type="GO" id="GO:0045540">
    <property type="term" value="P:regulation of cholesterol biosynthetic process"/>
    <property type="evidence" value="ECO:0007669"/>
    <property type="project" value="TreeGrafter"/>
</dbReference>
<dbReference type="GO" id="GO:0000139">
    <property type="term" value="C:Golgi membrane"/>
    <property type="evidence" value="ECO:0007669"/>
    <property type="project" value="UniProtKB-SubCell"/>
</dbReference>
<dbReference type="GO" id="GO:0012507">
    <property type="term" value="C:ER to Golgi transport vesicle membrane"/>
    <property type="evidence" value="ECO:0007669"/>
    <property type="project" value="UniProtKB-SubCell"/>
</dbReference>
<dbReference type="PANTHER" id="PTHR46378:SF1">
    <property type="entry name" value="STEROL REGULATORY ELEMENT-BINDING PROTEIN CLEAVAGE-ACTIVATING PROTEIN"/>
    <property type="match status" value="1"/>
</dbReference>
<keyword evidence="15 21" id="KW-0472">Membrane</keyword>
<feature type="transmembrane region" description="Helical" evidence="21">
    <location>
        <begin position="404"/>
        <end position="422"/>
    </location>
</feature>
<evidence type="ECO:0000256" key="10">
    <source>
        <dbReference type="ARBA" id="ARBA00022824"/>
    </source>
</evidence>
<keyword evidence="17" id="KW-0325">Glycoprotein</keyword>
<keyword evidence="13" id="KW-0443">Lipid metabolism</keyword>
<dbReference type="PANTHER" id="PTHR46378">
    <property type="entry name" value="STEROL REGULATORY ELEMENT-BINDING PROTEIN CLEAVAGE-ACTIVATING PROTEIN"/>
    <property type="match status" value="1"/>
</dbReference>
<comment type="similarity">
    <text evidence="4">Belongs to the WD repeat SCAP family.</text>
</comment>
<protein>
    <recommendedName>
        <fullName evidence="5">Sterol regulatory element-binding protein cleavage-activating protein</fullName>
    </recommendedName>
</protein>
<evidence type="ECO:0000256" key="3">
    <source>
        <dbReference type="ARBA" id="ARBA00004653"/>
    </source>
</evidence>
<keyword evidence="16" id="KW-1207">Sterol metabolism</keyword>
<dbReference type="InterPro" id="IPR030225">
    <property type="entry name" value="SCAP"/>
</dbReference>
<evidence type="ECO:0000256" key="2">
    <source>
        <dbReference type="ARBA" id="ARBA00004557"/>
    </source>
</evidence>
<name>A0A8J4YL74_CHIOP</name>
<dbReference type="EMBL" id="JACEEZ010005348">
    <property type="protein sequence ID" value="KAG0725696.1"/>
    <property type="molecule type" value="Genomic_DNA"/>
</dbReference>
<dbReference type="InterPro" id="IPR057041">
    <property type="entry name" value="SCAP_N"/>
</dbReference>
<sequence length="1390" mass="153220">MAEDGGGGPSGALPDMVAQGYYRYGLLVATHPKKIIFLAFTSFLVLCTPLWHLPLPGYLPQEYVTSLFNYSVPPPAPEGGIRLDPSPTPTPLWYQGPPRAYILQIVVKSGVVPWQEGLTVSDSYRGPLSTVFHLAQTISNYHLQQNESVTLGSECLLIEAVVKKLQSAGQVLPHYNCLMLTPADLWVRNLHSFLQDPHVLRTVNSLMASYEGQTNVADILFGVPSREIGFRHERNPERVITYAATLALKHYNEEFVSGLKKELTSRYSLHQPVQPGGEEMTHVYFPSRLSLWEFLLIIFYCVLFVSIYFSILKMDMFKSKLGMAISVQATLIASLCVSVGCCAYFGLRPLQSKGKFVYPVLAGLIGFENSMALMRSVLQTPAHLDTKIRVAQGLAREGWTITKYFLTMITIVTVSFFLFIPLVQEFCIYGSVVLLCDLSTQLIFLTAVLSIDLHRYQDSEDQRRPAVVGGAGPSLNPLFRYQPSGPTSGLRILPGRLGPGGSSVPNLHRRTAPSGSSVDCNGQDRVARPQTKPRGPEAMPKRLRVAYFLAKKRMFQRMFMCVFVGWIAFMVYSSGLIEHFSEPAENLRHPRDLPSVIFSLTNRSSLLYQQPLPPSPSQVQPPSKPASQPPTSPSSTANGSTAGQDNGLKLLKHRTHSLLRRLPHSHWPTLFSYYNMSISGHYLSFLPPILLSLPVTPEEARDVHNPTDPNQSPWMLHHERSEEEEVEASWQGESAFVPSSSGELLMTAVLMIPAVVCLVYAMVAFYHCVCSRNYAEWRASWWGQEGSRDESAQIIGDALPLVLAGHPSDVECMCTDGQVLVSSCLAGDIRVWDPSTGECLASINRHSQPKPEHRDGSPDEGDDVHSDYESGSPRSQHGDCNFMQRANVDTDRSICSCGPLGEEDDSDQESPDTQEMTRSQSSGLFHAFPDLSPAIDLHFHRSSPATGSPSSAPFSHFEKYYQEHRKLVLEEDEHRQRRARKISDCVEQGGRGLLGHAASSTEHLGASRDTRNMSSGSISAPALLGQESLEWEKVPPIWCLECQNALVLVGCGSGRVEVWDMYTSLLKCVYDDRARVGGVTSMRMSGNRVMVARLSGVVDMLLLEVATPTTPFSTPTTAPTASPLHHQHADIASAHPMRHPMRPGHSRGGSGSGWTFSYDEPLRLVHYAGIRAHQQPIAVMTCDHTRLITGALDHTLKVFSMVDGSALFTLHGHCGPITSVFVDGGSLEALGSEGEVAVDLGVGAIMGSGSQDGMLCVWDVVTGTCVYSVQAHHGAITTLTCTTSYILSMGEDDKLCVWERFQGHLLNTLQMTQMYCTSMVMLTNKLLITSRQGSLTVWDITSGTPVRVVRLGDRDESVFIRHLMPVADTIVCDYGNQLRVVRLPVAEKYD</sequence>
<dbReference type="GO" id="GO:0008203">
    <property type="term" value="P:cholesterol metabolic process"/>
    <property type="evidence" value="ECO:0007669"/>
    <property type="project" value="UniProtKB-KW"/>
</dbReference>
<dbReference type="Gene3D" id="2.130.10.10">
    <property type="entry name" value="YVTN repeat-like/Quinoprotein amine dehydrogenase"/>
    <property type="match status" value="2"/>
</dbReference>
<evidence type="ECO:0000256" key="8">
    <source>
        <dbReference type="ARBA" id="ARBA00022692"/>
    </source>
</evidence>
<evidence type="ECO:0000256" key="17">
    <source>
        <dbReference type="ARBA" id="ARBA00023180"/>
    </source>
</evidence>
<keyword evidence="24" id="KW-1185">Reference proteome</keyword>
<keyword evidence="6" id="KW-0153">Cholesterol metabolism</keyword>
<comment type="function">
    <text evidence="19">Escort protein required for cholesterol as well as lipid homeostasis. Regulates export of the SCAP-SREBP complex from the endoplasmic reticulum to the Golgi upon low cholesterol, thereby regulating the processing of sterol regulatory element-binding proteins (SREBPs) SREBF1/SREBP1 and SREBF2/SREBP2. At high sterol concentrations, formation of a ternary complex with INSIG (INSIG1 or INSIG2) leads to mask the ER export signal in SCAP, promoting retention of the complex in the endoplasmic reticulum. Low sterol concentrations trigger release of INSIG, a conformational change in the SSD domain of SCAP, unmasking of the ER export signal, promoting recruitment into COPII-coated vesicles and transport of the SCAP-SREBP to the Golgi: in the Golgi, SREBPs are then processed, releasing the transcription factor fragment of SREBPs from the membrane, its import into the nucleus and up-regulation of LDLR, INSIG1 and the mevalonate pathway. Binds cholesterol via its SSD domain.</text>
</comment>
<reference evidence="23" key="1">
    <citation type="submission" date="2020-07" db="EMBL/GenBank/DDBJ databases">
        <title>The High-quality genome of the commercially important snow crab, Chionoecetes opilio.</title>
        <authorList>
            <person name="Jeong J.-H."/>
            <person name="Ryu S."/>
        </authorList>
    </citation>
    <scope>NUCLEOTIDE SEQUENCE</scope>
    <source>
        <strain evidence="23">MADBK_172401_WGS</strain>
        <tissue evidence="23">Digestive gland</tissue>
    </source>
</reference>
<evidence type="ECO:0000256" key="4">
    <source>
        <dbReference type="ARBA" id="ARBA00007410"/>
    </source>
</evidence>
<evidence type="ECO:0000256" key="18">
    <source>
        <dbReference type="ARBA" id="ARBA00023221"/>
    </source>
</evidence>
<feature type="compositionally biased region" description="Acidic residues" evidence="20">
    <location>
        <begin position="901"/>
        <end position="912"/>
    </location>
</feature>
<dbReference type="InterPro" id="IPR053958">
    <property type="entry name" value="HMGCR/SNAP/NPC1-like_SSD"/>
</dbReference>
<comment type="subcellular location">
    <subcellularLocation>
        <location evidence="2">Cytoplasmic vesicle</location>
        <location evidence="2">COPII-coated vesicle membrane</location>
        <topology evidence="2">Multi-pass membrane protein</topology>
    </subcellularLocation>
    <subcellularLocation>
        <location evidence="1">Endoplasmic reticulum membrane</location>
        <topology evidence="1">Multi-pass membrane protein</topology>
    </subcellularLocation>
    <subcellularLocation>
        <location evidence="3">Golgi apparatus membrane</location>
        <topology evidence="3">Multi-pass membrane protein</topology>
    </subcellularLocation>
</comment>
<keyword evidence="10" id="KW-0256">Endoplasmic reticulum</keyword>
<keyword evidence="18" id="KW-0753">Steroid metabolism</keyword>
<keyword evidence="7" id="KW-0853">WD repeat</keyword>
<feature type="transmembrane region" description="Helical" evidence="21">
    <location>
        <begin position="558"/>
        <end position="577"/>
    </location>
</feature>
<dbReference type="InterPro" id="IPR001680">
    <property type="entry name" value="WD40_rpt"/>
</dbReference>
<keyword evidence="14" id="KW-0446">Lipid-binding</keyword>
<keyword evidence="11 21" id="KW-1133">Transmembrane helix</keyword>
<dbReference type="InterPro" id="IPR015943">
    <property type="entry name" value="WD40/YVTN_repeat-like_dom_sf"/>
</dbReference>
<evidence type="ECO:0000313" key="23">
    <source>
        <dbReference type="EMBL" id="KAG0725696.1"/>
    </source>
</evidence>
<dbReference type="Pfam" id="PF12349">
    <property type="entry name" value="Sterol-sensing"/>
    <property type="match status" value="1"/>
</dbReference>
<accession>A0A8J4YL74</accession>
<evidence type="ECO:0000256" key="20">
    <source>
        <dbReference type="SAM" id="MobiDB-lite"/>
    </source>
</evidence>
<feature type="transmembrane region" description="Helical" evidence="21">
    <location>
        <begin position="428"/>
        <end position="449"/>
    </location>
</feature>
<keyword evidence="8 21" id="KW-0812">Transmembrane</keyword>
<gene>
    <name evidence="23" type="primary">SCAP</name>
    <name evidence="23" type="ORF">GWK47_004584</name>
</gene>
<dbReference type="SMART" id="SM00320">
    <property type="entry name" value="WD40"/>
    <property type="match status" value="6"/>
</dbReference>
<keyword evidence="9" id="KW-0677">Repeat</keyword>
<evidence type="ECO:0000256" key="9">
    <source>
        <dbReference type="ARBA" id="ARBA00022737"/>
    </source>
</evidence>
<dbReference type="SUPFAM" id="SSF50978">
    <property type="entry name" value="WD40 repeat-like"/>
    <property type="match status" value="1"/>
</dbReference>
<evidence type="ECO:0000259" key="22">
    <source>
        <dbReference type="PROSITE" id="PS50156"/>
    </source>
</evidence>
<dbReference type="PROSITE" id="PS50156">
    <property type="entry name" value="SSD"/>
    <property type="match status" value="1"/>
</dbReference>
<feature type="region of interest" description="Disordered" evidence="20">
    <location>
        <begin position="894"/>
        <end position="919"/>
    </location>
</feature>
<dbReference type="InterPro" id="IPR057042">
    <property type="entry name" value="Beta-prop_SCAP"/>
</dbReference>
<feature type="compositionally biased region" description="Pro residues" evidence="20">
    <location>
        <begin position="622"/>
        <end position="632"/>
    </location>
</feature>
<evidence type="ECO:0000256" key="19">
    <source>
        <dbReference type="ARBA" id="ARBA00045958"/>
    </source>
</evidence>
<feature type="domain" description="SSD" evidence="22">
    <location>
        <begin position="292"/>
        <end position="451"/>
    </location>
</feature>
<dbReference type="Pfam" id="PF24017">
    <property type="entry name" value="Beta-prop_SCAP"/>
    <property type="match status" value="2"/>
</dbReference>
<evidence type="ECO:0000256" key="21">
    <source>
        <dbReference type="SAM" id="Phobius"/>
    </source>
</evidence>
<dbReference type="GO" id="GO:0032934">
    <property type="term" value="F:sterol binding"/>
    <property type="evidence" value="ECO:0007669"/>
    <property type="project" value="InterPro"/>
</dbReference>
<evidence type="ECO:0000256" key="15">
    <source>
        <dbReference type="ARBA" id="ARBA00023136"/>
    </source>
</evidence>
<evidence type="ECO:0000256" key="1">
    <source>
        <dbReference type="ARBA" id="ARBA00004477"/>
    </source>
</evidence>
<feature type="region of interest" description="Disordered" evidence="20">
    <location>
        <begin position="503"/>
        <end position="538"/>
    </location>
</feature>
<feature type="region of interest" description="Disordered" evidence="20">
    <location>
        <begin position="842"/>
        <end position="880"/>
    </location>
</feature>
<evidence type="ECO:0000256" key="12">
    <source>
        <dbReference type="ARBA" id="ARBA00023034"/>
    </source>
</evidence>
<feature type="transmembrane region" description="Helical" evidence="21">
    <location>
        <begin position="323"/>
        <end position="347"/>
    </location>
</feature>
<dbReference type="Proteomes" id="UP000770661">
    <property type="component" value="Unassembled WGS sequence"/>
</dbReference>